<dbReference type="Pfam" id="PF03087">
    <property type="entry name" value="BPS1"/>
    <property type="match status" value="1"/>
</dbReference>
<evidence type="ECO:0000313" key="2">
    <source>
        <dbReference type="Proteomes" id="UP000825729"/>
    </source>
</evidence>
<sequence length="294" mass="33527">MACSGDYNHIESSITLEEKLKALREWEGTPSSSSDNMNTTTTTLFSAFNDLSDLFECANSILHMPVVHGHDKWTDNLLDESLRLLELCSIARDFLLQMKEHLQDLQSALRRGRIGEYSGMENMFRDYVLTKKKMKKQLDKGLKGLKRADSKWASSSLLLLNKDSPFVAIVTVLREARSITVSIFESLLCFISGSGLKCSRRRKSLVAKYWVGTRRIACEEEIEKMSEAQRVDASLYAFYCQNFHEDLDPVLQPEYARRQLEGMDVSIQTLGDGLENLFRSLISTRVLLLNILNH</sequence>
<evidence type="ECO:0000313" key="1">
    <source>
        <dbReference type="EMBL" id="KAG9443144.1"/>
    </source>
</evidence>
<dbReference type="Proteomes" id="UP000825729">
    <property type="component" value="Unassembled WGS sequence"/>
</dbReference>
<protein>
    <submittedName>
        <fullName evidence="1">Uncharacterized protein</fullName>
    </submittedName>
</protein>
<dbReference type="PANTHER" id="PTHR33070">
    <property type="entry name" value="OS06G0725500 PROTEIN"/>
    <property type="match status" value="1"/>
</dbReference>
<organism evidence="1 2">
    <name type="scientific">Aristolochia fimbriata</name>
    <name type="common">White veined hardy Dutchman's pipe vine</name>
    <dbReference type="NCBI Taxonomy" id="158543"/>
    <lineage>
        <taxon>Eukaryota</taxon>
        <taxon>Viridiplantae</taxon>
        <taxon>Streptophyta</taxon>
        <taxon>Embryophyta</taxon>
        <taxon>Tracheophyta</taxon>
        <taxon>Spermatophyta</taxon>
        <taxon>Magnoliopsida</taxon>
        <taxon>Magnoliidae</taxon>
        <taxon>Piperales</taxon>
        <taxon>Aristolochiaceae</taxon>
        <taxon>Aristolochia</taxon>
    </lineage>
</organism>
<dbReference type="GO" id="GO:0048367">
    <property type="term" value="P:shoot system development"/>
    <property type="evidence" value="ECO:0007669"/>
    <property type="project" value="InterPro"/>
</dbReference>
<accession>A0AAV7E3Q9</accession>
<gene>
    <name evidence="1" type="ORF">H6P81_018998</name>
</gene>
<dbReference type="EMBL" id="JAINDJ010000007">
    <property type="protein sequence ID" value="KAG9443144.1"/>
    <property type="molecule type" value="Genomic_DNA"/>
</dbReference>
<proteinExistence type="predicted"/>
<reference evidence="1 2" key="1">
    <citation type="submission" date="2021-07" db="EMBL/GenBank/DDBJ databases">
        <title>The Aristolochia fimbriata genome: insights into angiosperm evolution, floral development and chemical biosynthesis.</title>
        <authorList>
            <person name="Jiao Y."/>
        </authorList>
    </citation>
    <scope>NUCLEOTIDE SEQUENCE [LARGE SCALE GENOMIC DNA]</scope>
    <source>
        <strain evidence="1">IBCAS-2021</strain>
        <tissue evidence="1">Leaf</tissue>
    </source>
</reference>
<name>A0AAV7E3Q9_ARIFI</name>
<dbReference type="GO" id="GO:0048364">
    <property type="term" value="P:root development"/>
    <property type="evidence" value="ECO:0007669"/>
    <property type="project" value="InterPro"/>
</dbReference>
<keyword evidence="2" id="KW-1185">Reference proteome</keyword>
<comment type="caution">
    <text evidence="1">The sequence shown here is derived from an EMBL/GenBank/DDBJ whole genome shotgun (WGS) entry which is preliminary data.</text>
</comment>
<dbReference type="PANTHER" id="PTHR33070:SF120">
    <property type="entry name" value="EXPRESSED PROTEIN"/>
    <property type="match status" value="1"/>
</dbReference>
<dbReference type="InterPro" id="IPR004320">
    <property type="entry name" value="BPS1_pln"/>
</dbReference>
<dbReference type="AlphaFoldDB" id="A0AAV7E3Q9"/>